<comment type="similarity">
    <text evidence="10">Belongs to the acyltransferase CrtO family.</text>
</comment>
<reference evidence="14 15" key="1">
    <citation type="submission" date="2019-03" db="EMBL/GenBank/DDBJ databases">
        <title>Genomic Encyclopedia of Archaeal and Bacterial Type Strains, Phase II (KMG-II): from individual species to whole genera.</title>
        <authorList>
            <person name="Goeker M."/>
        </authorList>
    </citation>
    <scope>NUCLEOTIDE SEQUENCE [LARGE SCALE GENOMIC DNA]</scope>
    <source>
        <strain evidence="14 15">DSM 25233</strain>
    </source>
</reference>
<evidence type="ECO:0000256" key="9">
    <source>
        <dbReference type="ARBA" id="ARBA00023588"/>
    </source>
</evidence>
<comment type="function">
    <text evidence="12">Catalyzes the acylation of glycosyl-4,4'-diaponeurosporenoate, i.e. the esterification of glucose at the C6'' position with the carboxyl group of the C(15) fatty acid 12-methyltetradecanoic acid, to yield staphyloxanthin. This is the last step in the biosynthesis of this orange pigment, present in most staphylococci strains.</text>
</comment>
<comment type="caution">
    <text evidence="14">The sequence shown here is derived from an EMBL/GenBank/DDBJ whole genome shotgun (WGS) entry which is preliminary data.</text>
</comment>
<evidence type="ECO:0000256" key="4">
    <source>
        <dbReference type="ARBA" id="ARBA00022692"/>
    </source>
</evidence>
<protein>
    <recommendedName>
        <fullName evidence="11">Glycosyl-4,4'-diaponeurosporenoate acyltransferase</fullName>
    </recommendedName>
</protein>
<dbReference type="OrthoDB" id="883215at2"/>
<dbReference type="AlphaFoldDB" id="A0A4R7K5H3"/>
<keyword evidence="15" id="KW-1185">Reference proteome</keyword>
<comment type="pathway">
    <text evidence="9">Carotenoid biosynthesis; staphyloxanthin biosynthesis; staphyloxanthin from farnesyl diphosphate: step 5/5.</text>
</comment>
<name>A0A4R7K5H3_9FLAO</name>
<evidence type="ECO:0000256" key="7">
    <source>
        <dbReference type="ARBA" id="ARBA00023136"/>
    </source>
</evidence>
<sequence>MIIKQLILGFTFGISMSFISWIVGMVLNGLLMKTEYYEKVSNLNFIKNKGLNKKIGIKNFKWVVKNTFFKFFNQKIKLEHKNADLTEIRSEMTLSEISHLIGFLFVSIVASYKSITTGILFGLAMMIPNILMNLYPSLLQQENKRRINKILNRKIKTVANKGMGK</sequence>
<evidence type="ECO:0000256" key="2">
    <source>
        <dbReference type="ARBA" id="ARBA00022475"/>
    </source>
</evidence>
<evidence type="ECO:0000256" key="13">
    <source>
        <dbReference type="SAM" id="Phobius"/>
    </source>
</evidence>
<keyword evidence="7 13" id="KW-0472">Membrane</keyword>
<gene>
    <name evidence="14" type="ORF">CLV90_0506</name>
</gene>
<dbReference type="Proteomes" id="UP000294749">
    <property type="component" value="Unassembled WGS sequence"/>
</dbReference>
<feature type="transmembrane region" description="Helical" evidence="13">
    <location>
        <begin position="6"/>
        <end position="31"/>
    </location>
</feature>
<evidence type="ECO:0000256" key="5">
    <source>
        <dbReference type="ARBA" id="ARBA00022729"/>
    </source>
</evidence>
<keyword evidence="5" id="KW-0732">Signal</keyword>
<keyword evidence="8" id="KW-0012">Acyltransferase</keyword>
<proteinExistence type="inferred from homology"/>
<dbReference type="GO" id="GO:0005886">
    <property type="term" value="C:plasma membrane"/>
    <property type="evidence" value="ECO:0007669"/>
    <property type="project" value="UniProtKB-SubCell"/>
</dbReference>
<comment type="subcellular location">
    <subcellularLocation>
        <location evidence="1">Cell membrane</location>
        <topology evidence="1">Single-pass membrane protein</topology>
    </subcellularLocation>
</comment>
<keyword evidence="3" id="KW-0808">Transferase</keyword>
<dbReference type="EMBL" id="SOAY01000010">
    <property type="protein sequence ID" value="TDT46456.1"/>
    <property type="molecule type" value="Genomic_DNA"/>
</dbReference>
<evidence type="ECO:0000256" key="1">
    <source>
        <dbReference type="ARBA" id="ARBA00004162"/>
    </source>
</evidence>
<evidence type="ECO:0000313" key="15">
    <source>
        <dbReference type="Proteomes" id="UP000294749"/>
    </source>
</evidence>
<dbReference type="GO" id="GO:0016746">
    <property type="term" value="F:acyltransferase activity"/>
    <property type="evidence" value="ECO:0007669"/>
    <property type="project" value="UniProtKB-KW"/>
</dbReference>
<feature type="transmembrane region" description="Helical" evidence="13">
    <location>
        <begin position="94"/>
        <end position="112"/>
    </location>
</feature>
<keyword evidence="4 13" id="KW-0812">Transmembrane</keyword>
<evidence type="ECO:0000256" key="12">
    <source>
        <dbReference type="ARBA" id="ARBA00025324"/>
    </source>
</evidence>
<organism evidence="14 15">
    <name type="scientific">Maribacter spongiicola</name>
    <dbReference type="NCBI Taxonomy" id="1206753"/>
    <lineage>
        <taxon>Bacteria</taxon>
        <taxon>Pseudomonadati</taxon>
        <taxon>Bacteroidota</taxon>
        <taxon>Flavobacteriia</taxon>
        <taxon>Flavobacteriales</taxon>
        <taxon>Flavobacteriaceae</taxon>
        <taxon>Maribacter</taxon>
    </lineage>
</organism>
<dbReference type="Pfam" id="PF18927">
    <property type="entry name" value="CrtO"/>
    <property type="match status" value="1"/>
</dbReference>
<keyword evidence="6 13" id="KW-1133">Transmembrane helix</keyword>
<dbReference type="UniPathway" id="UPA00029">
    <property type="reaction ID" value="UER00560"/>
</dbReference>
<evidence type="ECO:0000256" key="6">
    <source>
        <dbReference type="ARBA" id="ARBA00022989"/>
    </source>
</evidence>
<evidence type="ECO:0000256" key="8">
    <source>
        <dbReference type="ARBA" id="ARBA00023315"/>
    </source>
</evidence>
<accession>A0A4R7K5H3</accession>
<evidence type="ECO:0000256" key="11">
    <source>
        <dbReference type="ARBA" id="ARBA00023667"/>
    </source>
</evidence>
<evidence type="ECO:0000256" key="3">
    <source>
        <dbReference type="ARBA" id="ARBA00022679"/>
    </source>
</evidence>
<evidence type="ECO:0000256" key="10">
    <source>
        <dbReference type="ARBA" id="ARBA00023603"/>
    </source>
</evidence>
<evidence type="ECO:0000313" key="14">
    <source>
        <dbReference type="EMBL" id="TDT46456.1"/>
    </source>
</evidence>
<dbReference type="InterPro" id="IPR044021">
    <property type="entry name" value="CrtO"/>
</dbReference>
<keyword evidence="2" id="KW-1003">Cell membrane</keyword>